<reference evidence="2 3" key="1">
    <citation type="journal article" date="2016" name="Nat. Commun.">
        <title>Thousands of microbial genomes shed light on interconnected biogeochemical processes in an aquifer system.</title>
        <authorList>
            <person name="Anantharaman K."/>
            <person name="Brown C.T."/>
            <person name="Hug L.A."/>
            <person name="Sharon I."/>
            <person name="Castelle C.J."/>
            <person name="Probst A.J."/>
            <person name="Thomas B.C."/>
            <person name="Singh A."/>
            <person name="Wilkins M.J."/>
            <person name="Karaoz U."/>
            <person name="Brodie E.L."/>
            <person name="Williams K.H."/>
            <person name="Hubbard S.S."/>
            <person name="Banfield J.F."/>
        </authorList>
    </citation>
    <scope>NUCLEOTIDE SEQUENCE [LARGE SCALE GENOMIC DNA]</scope>
</reference>
<comment type="caution">
    <text evidence="2">The sequence shown here is derived from an EMBL/GenBank/DDBJ whole genome shotgun (WGS) entry which is preliminary data.</text>
</comment>
<dbReference type="Gene3D" id="3.40.50.2000">
    <property type="entry name" value="Glycogen Phosphorylase B"/>
    <property type="match status" value="2"/>
</dbReference>
<dbReference type="EMBL" id="MEXH01000026">
    <property type="protein sequence ID" value="OGC91961.1"/>
    <property type="molecule type" value="Genomic_DNA"/>
</dbReference>
<evidence type="ECO:0000313" key="2">
    <source>
        <dbReference type="EMBL" id="OGC91961.1"/>
    </source>
</evidence>
<dbReference type="AlphaFoldDB" id="A0A1F4YDE5"/>
<evidence type="ECO:0000313" key="3">
    <source>
        <dbReference type="Proteomes" id="UP000178176"/>
    </source>
</evidence>
<dbReference type="InterPro" id="IPR001296">
    <property type="entry name" value="Glyco_trans_1"/>
</dbReference>
<dbReference type="PANTHER" id="PTHR12526">
    <property type="entry name" value="GLYCOSYLTRANSFERASE"/>
    <property type="match status" value="1"/>
</dbReference>
<dbReference type="SUPFAM" id="SSF53756">
    <property type="entry name" value="UDP-Glycosyltransferase/glycogen phosphorylase"/>
    <property type="match status" value="1"/>
</dbReference>
<feature type="domain" description="Glycosyl transferase family 1" evidence="1">
    <location>
        <begin position="196"/>
        <end position="319"/>
    </location>
</feature>
<evidence type="ECO:0000259" key="1">
    <source>
        <dbReference type="Pfam" id="PF00534"/>
    </source>
</evidence>
<accession>A0A1F4YDE5</accession>
<dbReference type="Pfam" id="PF00534">
    <property type="entry name" value="Glycos_transf_1"/>
    <property type="match status" value="1"/>
</dbReference>
<proteinExistence type="predicted"/>
<name>A0A1F4YDE5_9BACT</name>
<gene>
    <name evidence="2" type="ORF">A2876_03395</name>
</gene>
<dbReference type="Proteomes" id="UP000178176">
    <property type="component" value="Unassembled WGS sequence"/>
</dbReference>
<dbReference type="PANTHER" id="PTHR12526:SF584">
    <property type="entry name" value="GLYCOSYLTRANSFERASE"/>
    <property type="match status" value="1"/>
</dbReference>
<organism evidence="2 3">
    <name type="scientific">Candidatus Amesbacteria bacterium RIFCSPHIGHO2_01_FULL_48_32b</name>
    <dbReference type="NCBI Taxonomy" id="1797253"/>
    <lineage>
        <taxon>Bacteria</taxon>
        <taxon>Candidatus Amesiibacteriota</taxon>
    </lineage>
</organism>
<protein>
    <recommendedName>
        <fullName evidence="1">Glycosyl transferase family 1 domain-containing protein</fullName>
    </recommendedName>
</protein>
<sequence length="363" mass="41437">MADIPKRVALVYDRVNKWGGAERVLLALHEIFPQAPLYTAVYNPETAQWAKVFPQVISSFLQYFPKAKSHHELYPWLTPLAFESLNLDQYEAVISITSADAKGVITKPSTFHLCYCLTPTRYLWSHQDYYKSQTSSILHPIFSYLKSWDLIASRRPDTYITISQTVQNRVSSYYHQPSSIVYPPVDVDRFTPTAGGEYFLSVGRMVGYKQPETLVNLFNELNLPLIMIGAGNQKNRLRPKPNIKLLGFASETELVSLFQNAKALISVHEEDFGIVYAEAQAAGKPVLALNAGGVKEVITHDQTGYLAKDLDDLKSAIINFDHRQFNHLAIKQSADRFSKERFKSEFVKVFRQEWIRYNHTYSS</sequence>
<dbReference type="GO" id="GO:0016757">
    <property type="term" value="F:glycosyltransferase activity"/>
    <property type="evidence" value="ECO:0007669"/>
    <property type="project" value="InterPro"/>
</dbReference>